<evidence type="ECO:0000256" key="1">
    <source>
        <dbReference type="ARBA" id="ARBA00000443"/>
    </source>
</evidence>
<evidence type="ECO:0000259" key="17">
    <source>
        <dbReference type="Pfam" id="PF02878"/>
    </source>
</evidence>
<name>A0A0E0UYI6_LISMM</name>
<evidence type="ECO:0000259" key="16">
    <source>
        <dbReference type="Pfam" id="PF00408"/>
    </source>
</evidence>
<evidence type="ECO:0000259" key="18">
    <source>
        <dbReference type="Pfam" id="PF02879"/>
    </source>
</evidence>
<organism evidence="20 21">
    <name type="scientific">Listeria monocytogenes serotype 4a (strain M7)</name>
    <dbReference type="NCBI Taxonomy" id="1030009"/>
    <lineage>
        <taxon>Bacteria</taxon>
        <taxon>Bacillati</taxon>
        <taxon>Bacillota</taxon>
        <taxon>Bacilli</taxon>
        <taxon>Bacillales</taxon>
        <taxon>Listeriaceae</taxon>
        <taxon>Listeria</taxon>
    </lineage>
</organism>
<keyword evidence="8" id="KW-0597">Phosphoprotein</keyword>
<keyword evidence="9 15" id="KW-0479">Metal-binding</keyword>
<protein>
    <recommendedName>
        <fullName evidence="12">Phosphoglucomutase</fullName>
        <ecNumber evidence="6">5.4.2.2</ecNumber>
    </recommendedName>
    <alternativeName>
        <fullName evidence="14">Alpha-phosphoglucomutase</fullName>
    </alternativeName>
    <alternativeName>
        <fullName evidence="13">Glucose phosphomutase</fullName>
    </alternativeName>
</protein>
<evidence type="ECO:0000256" key="10">
    <source>
        <dbReference type="ARBA" id="ARBA00022842"/>
    </source>
</evidence>
<dbReference type="InterPro" id="IPR005846">
    <property type="entry name" value="A-D-PHexomutase_a/b/a-III"/>
</dbReference>
<dbReference type="GO" id="GO:0006166">
    <property type="term" value="P:purine ribonucleoside salvage"/>
    <property type="evidence" value="ECO:0007669"/>
    <property type="project" value="TreeGrafter"/>
</dbReference>
<comment type="cofactor">
    <cofactor evidence="2">
        <name>Mg(2+)</name>
        <dbReference type="ChEBI" id="CHEBI:18420"/>
    </cofactor>
</comment>
<evidence type="ECO:0000256" key="6">
    <source>
        <dbReference type="ARBA" id="ARBA00012728"/>
    </source>
</evidence>
<dbReference type="InterPro" id="IPR036900">
    <property type="entry name" value="A-D-PHexomutase_C_sf"/>
</dbReference>
<dbReference type="Proteomes" id="UP000000486">
    <property type="component" value="Chromosome"/>
</dbReference>
<dbReference type="InterPro" id="IPR005844">
    <property type="entry name" value="A-D-PHexomutase_a/b/a-I"/>
</dbReference>
<keyword evidence="11" id="KW-0413">Isomerase</keyword>
<comment type="similarity">
    <text evidence="5 15">Belongs to the phosphohexose mutase family.</text>
</comment>
<keyword evidence="7" id="KW-0119">Carbohydrate metabolism</keyword>
<dbReference type="EMBL" id="CP002816">
    <property type="protein sequence ID" value="AEH93522.1"/>
    <property type="molecule type" value="Genomic_DNA"/>
</dbReference>
<dbReference type="GO" id="GO:0000287">
    <property type="term" value="F:magnesium ion binding"/>
    <property type="evidence" value="ECO:0007669"/>
    <property type="project" value="InterPro"/>
</dbReference>
<dbReference type="KEGG" id="lmq:LMM7_2517"/>
<evidence type="ECO:0000256" key="15">
    <source>
        <dbReference type="RuleBase" id="RU004326"/>
    </source>
</evidence>
<dbReference type="Gene3D" id="3.30.310.50">
    <property type="entry name" value="Alpha-D-phosphohexomutase, C-terminal domain"/>
    <property type="match status" value="1"/>
</dbReference>
<dbReference type="PATRIC" id="fig|1030009.3.peg.2507"/>
<evidence type="ECO:0000256" key="11">
    <source>
        <dbReference type="ARBA" id="ARBA00023235"/>
    </source>
</evidence>
<feature type="domain" description="Alpha-D-phosphohexomutase alpha/beta/alpha" evidence="18">
    <location>
        <begin position="210"/>
        <end position="314"/>
    </location>
</feature>
<comment type="pathway">
    <text evidence="3">Glycolipid metabolism; diglucosyl-diacylglycerol biosynthesis.</text>
</comment>
<accession>A0A0E0UYI6</accession>
<evidence type="ECO:0000256" key="14">
    <source>
        <dbReference type="ARBA" id="ARBA00041467"/>
    </source>
</evidence>
<comment type="catalytic activity">
    <reaction evidence="1">
        <text>alpha-D-glucose 1-phosphate = alpha-D-glucose 6-phosphate</text>
        <dbReference type="Rhea" id="RHEA:23536"/>
        <dbReference type="ChEBI" id="CHEBI:58225"/>
        <dbReference type="ChEBI" id="CHEBI:58601"/>
        <dbReference type="EC" id="5.4.2.2"/>
    </reaction>
</comment>
<dbReference type="PANTHER" id="PTHR45745">
    <property type="entry name" value="PHOSPHOMANNOMUTASE 45A"/>
    <property type="match status" value="1"/>
</dbReference>
<dbReference type="PRINTS" id="PR00509">
    <property type="entry name" value="PGMPMM"/>
</dbReference>
<dbReference type="Gene3D" id="3.40.120.10">
    <property type="entry name" value="Alpha-D-Glucose-1,6-Bisphosphate, subunit A, domain 3"/>
    <property type="match status" value="3"/>
</dbReference>
<dbReference type="InterPro" id="IPR016055">
    <property type="entry name" value="A-D-PHexomutase_a/b/a-I/II/III"/>
</dbReference>
<dbReference type="GO" id="GO:0008973">
    <property type="term" value="F:phosphopentomutase activity"/>
    <property type="evidence" value="ECO:0007669"/>
    <property type="project" value="TreeGrafter"/>
</dbReference>
<evidence type="ECO:0000256" key="5">
    <source>
        <dbReference type="ARBA" id="ARBA00010231"/>
    </source>
</evidence>
<evidence type="ECO:0000256" key="8">
    <source>
        <dbReference type="ARBA" id="ARBA00022553"/>
    </source>
</evidence>
<proteinExistence type="inferred from homology"/>
<feature type="domain" description="Alpha-D-phosphohexomutase alpha/beta/alpha" evidence="17">
    <location>
        <begin position="42"/>
        <end position="180"/>
    </location>
</feature>
<evidence type="ECO:0000256" key="12">
    <source>
        <dbReference type="ARBA" id="ARBA00039995"/>
    </source>
</evidence>
<dbReference type="InterPro" id="IPR005845">
    <property type="entry name" value="A-D-PHexomutase_a/b/a-II"/>
</dbReference>
<keyword evidence="10 15" id="KW-0460">Magnesium</keyword>
<sequence length="576" mass="64208">MNWQEEYQKWVANDKLDSALRKQLTNMEANEKELEDSFYRNMEFGTAGMRGVLGVGTNRMNIYTIRKASLGLAQFVAENGEEAKKRGIVIAYDPRHMSREFAFESAAVLGHHGVKSYVFDALRPTPELSFAVRHLNAFGGIVITASHNPPEYNGYKIYGEDGGQMPPTGASAVIDYINAVEDIFSVEVANQEVLIENGLLEVISEKVDRPYLEKLKEVIVNKELVQERGEDLKIVFTPLHGTGGILGVPALESVGFTNIVKVDEQFVNDPDFGTVKSPNPENREAFLLAIEYGKKFGGDILVGTDPDADRLGVAVRNLDGEYEVLSGNQIGAIILHYLLKQKKAQNELPANAAVLKSIVTSNLGTEIAKHYGAEMIEVLTGFKFIAEQIKHFEETGKHTFEFGYEESNGYMVKPFTRDKDAIQAVLAIAEVALVSKVEGRTLLEDLDQIYDEFGYYNEDLVSLTLSGKDGSQRIKEITSGFREQLPTSMGGFLVERVEDYLRSETTWVATGKTEAIHLPTADVIKCYFEDGSWFCLRPSGTEPKIKFYFSIRGESKEESTTKLEKVKADLMQHIEA</sequence>
<dbReference type="InterPro" id="IPR016066">
    <property type="entry name" value="A-D-PHexomutase_CS"/>
</dbReference>
<keyword evidence="7" id="KW-0313">Glucose metabolism</keyword>
<dbReference type="Pfam" id="PF02879">
    <property type="entry name" value="PGM_PMM_II"/>
    <property type="match status" value="1"/>
</dbReference>
<reference evidence="20 21" key="1">
    <citation type="journal article" date="2011" name="J. Bacteriol.">
        <title>Genome sequence of the nonpathogenic Listeria monocytogenes serovar 4a strain M7.</title>
        <authorList>
            <person name="Chen J."/>
            <person name="Xia Y."/>
            <person name="Cheng C."/>
            <person name="Fang C."/>
            <person name="Shan Y."/>
            <person name="Jin G."/>
            <person name="Fang W."/>
        </authorList>
    </citation>
    <scope>NUCLEOTIDE SEQUENCE [LARGE SCALE GENOMIC DNA]</scope>
    <source>
        <strain evidence="20 21">M7</strain>
    </source>
</reference>
<dbReference type="GO" id="GO:0006006">
    <property type="term" value="P:glucose metabolic process"/>
    <property type="evidence" value="ECO:0007669"/>
    <property type="project" value="UniProtKB-KW"/>
</dbReference>
<feature type="domain" description="Alpha-D-phosphohexomutase C-terminal" evidence="16">
    <location>
        <begin position="515"/>
        <end position="552"/>
    </location>
</feature>
<feature type="domain" description="Alpha-D-phosphohexomutase alpha/beta/alpha" evidence="19">
    <location>
        <begin position="327"/>
        <end position="445"/>
    </location>
</feature>
<dbReference type="InterPro" id="IPR005843">
    <property type="entry name" value="A-D-PHexomutase_C"/>
</dbReference>
<dbReference type="AlphaFoldDB" id="A0A0E0UYI6"/>
<dbReference type="RefSeq" id="WP_012580770.1">
    <property type="nucleotide sequence ID" value="NC_017537.1"/>
</dbReference>
<evidence type="ECO:0000256" key="7">
    <source>
        <dbReference type="ARBA" id="ARBA00022526"/>
    </source>
</evidence>
<dbReference type="GO" id="GO:0004614">
    <property type="term" value="F:phosphoglucomutase activity"/>
    <property type="evidence" value="ECO:0007669"/>
    <property type="project" value="UniProtKB-EC"/>
</dbReference>
<evidence type="ECO:0000256" key="3">
    <source>
        <dbReference type="ARBA" id="ARBA00005164"/>
    </source>
</evidence>
<dbReference type="EC" id="5.4.2.2" evidence="6"/>
<dbReference type="HOGENOM" id="CLU_016950_0_0_9"/>
<dbReference type="InterPro" id="IPR005841">
    <property type="entry name" value="Alpha-D-phosphohexomutase_SF"/>
</dbReference>
<evidence type="ECO:0000259" key="19">
    <source>
        <dbReference type="Pfam" id="PF02880"/>
    </source>
</evidence>
<evidence type="ECO:0000313" key="21">
    <source>
        <dbReference type="Proteomes" id="UP000000486"/>
    </source>
</evidence>
<evidence type="ECO:0000313" key="20">
    <source>
        <dbReference type="EMBL" id="AEH93522.1"/>
    </source>
</evidence>
<evidence type="ECO:0000256" key="2">
    <source>
        <dbReference type="ARBA" id="ARBA00001946"/>
    </source>
</evidence>
<dbReference type="PANTHER" id="PTHR45745:SF1">
    <property type="entry name" value="PHOSPHOGLUCOMUTASE 2B-RELATED"/>
    <property type="match status" value="1"/>
</dbReference>
<dbReference type="PROSITE" id="PS00710">
    <property type="entry name" value="PGM_PMM"/>
    <property type="match status" value="1"/>
</dbReference>
<dbReference type="SUPFAM" id="SSF53738">
    <property type="entry name" value="Phosphoglucomutase, first 3 domains"/>
    <property type="match status" value="3"/>
</dbReference>
<dbReference type="Pfam" id="PF00408">
    <property type="entry name" value="PGM_PMM_IV"/>
    <property type="match status" value="1"/>
</dbReference>
<dbReference type="Pfam" id="PF02880">
    <property type="entry name" value="PGM_PMM_III"/>
    <property type="match status" value="1"/>
</dbReference>
<dbReference type="SUPFAM" id="SSF55957">
    <property type="entry name" value="Phosphoglucomutase, C-terminal domain"/>
    <property type="match status" value="1"/>
</dbReference>
<dbReference type="CDD" id="cd05799">
    <property type="entry name" value="PGM2"/>
    <property type="match status" value="1"/>
</dbReference>
<evidence type="ECO:0000256" key="9">
    <source>
        <dbReference type="ARBA" id="ARBA00022723"/>
    </source>
</evidence>
<dbReference type="Pfam" id="PF02878">
    <property type="entry name" value="PGM_PMM_I"/>
    <property type="match status" value="1"/>
</dbReference>
<evidence type="ECO:0000256" key="13">
    <source>
        <dbReference type="ARBA" id="ARBA00041398"/>
    </source>
</evidence>
<evidence type="ECO:0000256" key="4">
    <source>
        <dbReference type="ARBA" id="ARBA00005189"/>
    </source>
</evidence>
<gene>
    <name evidence="20" type="primary">pgm</name>
    <name evidence="20" type="ordered locus">LMM7_2517</name>
</gene>
<comment type="pathway">
    <text evidence="4">Lipid metabolism.</text>
</comment>